<keyword evidence="5" id="KW-0548">Nucleotidyltransferase</keyword>
<dbReference type="EC" id="3.1.26.4" evidence="2"/>
<evidence type="ECO:0000256" key="4">
    <source>
        <dbReference type="ARBA" id="ARBA00022679"/>
    </source>
</evidence>
<keyword evidence="4" id="KW-0808">Transferase</keyword>
<dbReference type="EMBL" id="JAUCMX010000019">
    <property type="protein sequence ID" value="KAK3516894.1"/>
    <property type="molecule type" value="Genomic_DNA"/>
</dbReference>
<dbReference type="PANTHER" id="PTHR24559">
    <property type="entry name" value="TRANSPOSON TY3-I GAG-POL POLYPROTEIN"/>
    <property type="match status" value="1"/>
</dbReference>
<protein>
    <recommendedName>
        <fullName evidence="2">ribonuclease H</fullName>
        <ecNumber evidence="2">3.1.26.4</ecNumber>
    </recommendedName>
</protein>
<sequence length="235" mass="26400">MSFLLMLSSFTPVMLGFPWLRKHNPHLDWTSSRILEWGTYCLAHCLGPAPPTRVANVDEPPPDLSSVPSAYHDLGMAFSKARASSLPPHHPYDCAIDLLPDTIPPRGKKDGSLRLCIDCGLNAIKIKYPLPLMSTAFELLHNAYHLVRIREGDEWKTAFNTPTGHYKYLVMPFGLTNSPAVFQALVNDILRDYLNQFVFVYLDILIFSRSLEKHYHHVSIGAPALALSVCESQEV</sequence>
<feature type="signal peptide" evidence="10">
    <location>
        <begin position="1"/>
        <end position="16"/>
    </location>
</feature>
<keyword evidence="13" id="KW-1185">Reference proteome</keyword>
<evidence type="ECO:0000256" key="1">
    <source>
        <dbReference type="ARBA" id="ARBA00010879"/>
    </source>
</evidence>
<reference evidence="12" key="1">
    <citation type="submission" date="2023-06" db="EMBL/GenBank/DDBJ databases">
        <title>Male Hemibagrus guttatus genome.</title>
        <authorList>
            <person name="Bian C."/>
        </authorList>
    </citation>
    <scope>NUCLEOTIDE SEQUENCE</scope>
    <source>
        <strain evidence="12">Male_cb2023</strain>
        <tissue evidence="12">Muscle</tissue>
    </source>
</reference>
<evidence type="ECO:0000256" key="3">
    <source>
        <dbReference type="ARBA" id="ARBA00022670"/>
    </source>
</evidence>
<dbReference type="AlphaFoldDB" id="A0AAE0QB09"/>
<feature type="domain" description="Reverse transcriptase" evidence="11">
    <location>
        <begin position="140"/>
        <end position="219"/>
    </location>
</feature>
<evidence type="ECO:0000256" key="7">
    <source>
        <dbReference type="ARBA" id="ARBA00022759"/>
    </source>
</evidence>
<keyword evidence="9" id="KW-0695">RNA-directed DNA polymerase</keyword>
<dbReference type="SUPFAM" id="SSF56672">
    <property type="entry name" value="DNA/RNA polymerases"/>
    <property type="match status" value="1"/>
</dbReference>
<dbReference type="Proteomes" id="UP001274896">
    <property type="component" value="Unassembled WGS sequence"/>
</dbReference>
<dbReference type="Gene3D" id="3.30.70.270">
    <property type="match status" value="1"/>
</dbReference>
<keyword evidence="7" id="KW-0255">Endonuclease</keyword>
<evidence type="ECO:0000259" key="11">
    <source>
        <dbReference type="Pfam" id="PF00078"/>
    </source>
</evidence>
<gene>
    <name evidence="12" type="ORF">QTP70_028261</name>
</gene>
<comment type="similarity">
    <text evidence="1">Belongs to the beta type-B retroviral polymerase family. HERV class-II K(HML-2) pol subfamily.</text>
</comment>
<dbReference type="FunFam" id="3.10.10.10:FF:000007">
    <property type="entry name" value="Retrovirus-related Pol polyprotein from transposon 17.6-like Protein"/>
    <property type="match status" value="1"/>
</dbReference>
<evidence type="ECO:0000256" key="5">
    <source>
        <dbReference type="ARBA" id="ARBA00022695"/>
    </source>
</evidence>
<dbReference type="InterPro" id="IPR043128">
    <property type="entry name" value="Rev_trsase/Diguanyl_cyclase"/>
</dbReference>
<dbReference type="PANTHER" id="PTHR24559:SF440">
    <property type="entry name" value="RIBONUCLEASE H"/>
    <property type="match status" value="1"/>
</dbReference>
<evidence type="ECO:0000256" key="9">
    <source>
        <dbReference type="ARBA" id="ARBA00022918"/>
    </source>
</evidence>
<comment type="caution">
    <text evidence="12">The sequence shown here is derived from an EMBL/GenBank/DDBJ whole genome shotgun (WGS) entry which is preliminary data.</text>
</comment>
<evidence type="ECO:0000256" key="2">
    <source>
        <dbReference type="ARBA" id="ARBA00012180"/>
    </source>
</evidence>
<keyword evidence="6" id="KW-0540">Nuclease</keyword>
<evidence type="ECO:0000313" key="13">
    <source>
        <dbReference type="Proteomes" id="UP001274896"/>
    </source>
</evidence>
<dbReference type="GO" id="GO:0006508">
    <property type="term" value="P:proteolysis"/>
    <property type="evidence" value="ECO:0007669"/>
    <property type="project" value="UniProtKB-KW"/>
</dbReference>
<evidence type="ECO:0000256" key="8">
    <source>
        <dbReference type="ARBA" id="ARBA00022801"/>
    </source>
</evidence>
<accession>A0AAE0QB09</accession>
<evidence type="ECO:0000313" key="12">
    <source>
        <dbReference type="EMBL" id="KAK3516894.1"/>
    </source>
</evidence>
<keyword evidence="8" id="KW-0378">Hydrolase</keyword>
<dbReference type="InterPro" id="IPR043502">
    <property type="entry name" value="DNA/RNA_pol_sf"/>
</dbReference>
<dbReference type="GO" id="GO:0008233">
    <property type="term" value="F:peptidase activity"/>
    <property type="evidence" value="ECO:0007669"/>
    <property type="project" value="UniProtKB-KW"/>
</dbReference>
<evidence type="ECO:0000256" key="6">
    <source>
        <dbReference type="ARBA" id="ARBA00022722"/>
    </source>
</evidence>
<dbReference type="Pfam" id="PF00078">
    <property type="entry name" value="RVT_1"/>
    <property type="match status" value="1"/>
</dbReference>
<dbReference type="GO" id="GO:0003964">
    <property type="term" value="F:RNA-directed DNA polymerase activity"/>
    <property type="evidence" value="ECO:0007669"/>
    <property type="project" value="UniProtKB-KW"/>
</dbReference>
<keyword evidence="10" id="KW-0732">Signal</keyword>
<proteinExistence type="inferred from homology"/>
<dbReference type="InterPro" id="IPR000477">
    <property type="entry name" value="RT_dom"/>
</dbReference>
<dbReference type="Gene3D" id="3.10.10.10">
    <property type="entry name" value="HIV Type 1 Reverse Transcriptase, subunit A, domain 1"/>
    <property type="match status" value="1"/>
</dbReference>
<name>A0AAE0QB09_9TELE</name>
<evidence type="ECO:0000256" key="10">
    <source>
        <dbReference type="SAM" id="SignalP"/>
    </source>
</evidence>
<keyword evidence="3" id="KW-0645">Protease</keyword>
<feature type="chain" id="PRO_5042177923" description="ribonuclease H" evidence="10">
    <location>
        <begin position="17"/>
        <end position="235"/>
    </location>
</feature>
<organism evidence="12 13">
    <name type="scientific">Hemibagrus guttatus</name>
    <dbReference type="NCBI Taxonomy" id="175788"/>
    <lineage>
        <taxon>Eukaryota</taxon>
        <taxon>Metazoa</taxon>
        <taxon>Chordata</taxon>
        <taxon>Craniata</taxon>
        <taxon>Vertebrata</taxon>
        <taxon>Euteleostomi</taxon>
        <taxon>Actinopterygii</taxon>
        <taxon>Neopterygii</taxon>
        <taxon>Teleostei</taxon>
        <taxon>Ostariophysi</taxon>
        <taxon>Siluriformes</taxon>
        <taxon>Bagridae</taxon>
        <taxon>Hemibagrus</taxon>
    </lineage>
</organism>
<dbReference type="InterPro" id="IPR053134">
    <property type="entry name" value="RNA-dir_DNA_polymerase"/>
</dbReference>
<dbReference type="CDD" id="cd01647">
    <property type="entry name" value="RT_LTR"/>
    <property type="match status" value="1"/>
</dbReference>
<dbReference type="GO" id="GO:0004523">
    <property type="term" value="F:RNA-DNA hybrid ribonuclease activity"/>
    <property type="evidence" value="ECO:0007669"/>
    <property type="project" value="UniProtKB-EC"/>
</dbReference>